<dbReference type="PANTHER" id="PTHR11390:SF21">
    <property type="entry name" value="DNA TOPOISOMERASE 3-ALPHA"/>
    <property type="match status" value="1"/>
</dbReference>
<evidence type="ECO:0000313" key="11">
    <source>
        <dbReference type="Proteomes" id="UP000769528"/>
    </source>
</evidence>
<accession>A0A9P8P263</accession>
<dbReference type="GO" id="GO:0006265">
    <property type="term" value="P:DNA topological change"/>
    <property type="evidence" value="ECO:0007669"/>
    <property type="project" value="InterPro"/>
</dbReference>
<dbReference type="GO" id="GO:0006281">
    <property type="term" value="P:DNA repair"/>
    <property type="evidence" value="ECO:0007669"/>
    <property type="project" value="TreeGrafter"/>
</dbReference>
<keyword evidence="3 6" id="KW-0799">Topoisomerase</keyword>
<feature type="domain" description="Topo IA-type catalytic" evidence="9">
    <location>
        <begin position="168"/>
        <end position="596"/>
    </location>
</feature>
<evidence type="ECO:0000259" key="8">
    <source>
        <dbReference type="PROSITE" id="PS50880"/>
    </source>
</evidence>
<evidence type="ECO:0000259" key="9">
    <source>
        <dbReference type="PROSITE" id="PS52039"/>
    </source>
</evidence>
<dbReference type="InterPro" id="IPR013826">
    <property type="entry name" value="Topo_IA_cen_sub3"/>
</dbReference>
<evidence type="ECO:0000256" key="1">
    <source>
        <dbReference type="ARBA" id="ARBA00000213"/>
    </source>
</evidence>
<dbReference type="Gene3D" id="1.10.460.10">
    <property type="entry name" value="Topoisomerase I, domain 2"/>
    <property type="match status" value="1"/>
</dbReference>
<evidence type="ECO:0000256" key="6">
    <source>
        <dbReference type="RuleBase" id="RU362092"/>
    </source>
</evidence>
<dbReference type="PRINTS" id="PR00417">
    <property type="entry name" value="PRTPISMRASEI"/>
</dbReference>
<dbReference type="CDD" id="cd03362">
    <property type="entry name" value="TOPRIM_TopoIA_TopoIII"/>
    <property type="match status" value="1"/>
</dbReference>
<dbReference type="PROSITE" id="PS50880">
    <property type="entry name" value="TOPRIM"/>
    <property type="match status" value="1"/>
</dbReference>
<reference evidence="10" key="1">
    <citation type="journal article" date="2021" name="Open Biol.">
        <title>Shared evolutionary footprints suggest mitochondrial oxidative damage underlies multiple complex I losses in fungi.</title>
        <authorList>
            <person name="Schikora-Tamarit M.A."/>
            <person name="Marcet-Houben M."/>
            <person name="Nosek J."/>
            <person name="Gabaldon T."/>
        </authorList>
    </citation>
    <scope>NUCLEOTIDE SEQUENCE</scope>
    <source>
        <strain evidence="10">CBS6341</strain>
    </source>
</reference>
<dbReference type="CDD" id="cd00186">
    <property type="entry name" value="TOP1Ac"/>
    <property type="match status" value="1"/>
</dbReference>
<dbReference type="PROSITE" id="PS52039">
    <property type="entry name" value="TOPO_IA_2"/>
    <property type="match status" value="1"/>
</dbReference>
<feature type="compositionally biased region" description="Low complexity" evidence="7">
    <location>
        <begin position="764"/>
        <end position="773"/>
    </location>
</feature>
<dbReference type="EMBL" id="JAEUBF010001524">
    <property type="protein sequence ID" value="KAH3663915.1"/>
    <property type="molecule type" value="Genomic_DNA"/>
</dbReference>
<dbReference type="PANTHER" id="PTHR11390">
    <property type="entry name" value="PROKARYOTIC DNA TOPOISOMERASE"/>
    <property type="match status" value="1"/>
</dbReference>
<dbReference type="InterPro" id="IPR023406">
    <property type="entry name" value="Topo_IA_AS"/>
</dbReference>
<dbReference type="SUPFAM" id="SSF56712">
    <property type="entry name" value="Prokaryotic type I DNA topoisomerase"/>
    <property type="match status" value="1"/>
</dbReference>
<proteinExistence type="inferred from homology"/>
<feature type="domain" description="Toprim" evidence="8">
    <location>
        <begin position="2"/>
        <end position="147"/>
    </location>
</feature>
<comment type="similarity">
    <text evidence="2 6">Belongs to the type IA topoisomerase family.</text>
</comment>
<organism evidence="10 11">
    <name type="scientific">Wickerhamomyces mucosus</name>
    <dbReference type="NCBI Taxonomy" id="1378264"/>
    <lineage>
        <taxon>Eukaryota</taxon>
        <taxon>Fungi</taxon>
        <taxon>Dikarya</taxon>
        <taxon>Ascomycota</taxon>
        <taxon>Saccharomycotina</taxon>
        <taxon>Saccharomycetes</taxon>
        <taxon>Phaffomycetales</taxon>
        <taxon>Wickerhamomycetaceae</taxon>
        <taxon>Wickerhamomyces</taxon>
    </lineage>
</organism>
<keyword evidence="11" id="KW-1185">Reference proteome</keyword>
<dbReference type="InterPro" id="IPR003602">
    <property type="entry name" value="Topo_IA_DNA-bd_dom"/>
</dbReference>
<dbReference type="Pfam" id="PF01751">
    <property type="entry name" value="Toprim"/>
    <property type="match status" value="1"/>
</dbReference>
<sequence>MKILCVAEKNSIGKAVAQILGGGNVSVKNSSYKYVKNYEFTFNFPQEGRCSVVMTSVAGHLKGVDFIDQYSWRNSPPPGRLFEAPIEDRLTDDQKQVAKNIKTLSRGCDKLMIWTDCDREGEYIGYEILEVAREGNPRLNLENTWRAQFSHLERSHIMRAALNPIKLDKNAIDAVKTRMELDLRTGAAFTRFLTGLFKKYRERKVVDIISYGSCQFPTLGFVVDRYKRVMNFKPELFWFLDVSVKKDDKLVKFVWKKGRVFDRMAGVIIYQNCMKSDTATIRDIRSNPTSKYKPLPLTTVQLQKSCSLYFKMSAKESLSAAEKLYQQGFISYPRTETDIYPAKMDLKELIDKQRINNDWGTYAASLLDNNKFSQPRGGKHDDKAHPPIHPVIAANLTNAKQNEKKVYEFVVRHFLATCSADAKGQTVNVGLDWGTESFSASGLTVLERNYLDVYPYHKWESSKDLPQFEMGEQIKLHIAELKDGKTSPPQHLTETELIALMDANGIGTDATIAEHIEKITERQYITKETKNRKQYLMPTILGISLVEGFDRMDLKNSLTKPFMRKNLEVELKEICDGRKTKDTVLREITDLYRDSYAKSNENCNTILNTYHTYRRDNNQEPNGDVVDKEDWPNPVVVDVVGLAPPPNGDWLDVLVALAPNGEALLELTEPNGDLDDEVFPSEAAPNGDVDGLSLVTLPPNGVVETDALPKRLLFSEDPKEEPIVDVVEGFWPNPVEPKAEDELVEPPNEAPPNPVEPKAEDEFAPLPNEALPNPLEPKPDVVPDPLSEDEPKPDVVAAGEPRLVVPNEGAVPFTPKGDVELSDNPLDPKPVEPKPEAVAGFAPKVCEPNAPPPVEFRPEDPKALLFGDDVDDDPRPALPKGEFEVPEDCDPNTPPLLEAGDEDEPKLVPPKALFEDV</sequence>
<dbReference type="Proteomes" id="UP000769528">
    <property type="component" value="Unassembled WGS sequence"/>
</dbReference>
<dbReference type="Gene3D" id="1.10.290.10">
    <property type="entry name" value="Topoisomerase I, domain 4"/>
    <property type="match status" value="1"/>
</dbReference>
<dbReference type="InterPro" id="IPR013497">
    <property type="entry name" value="Topo_IA_cen"/>
</dbReference>
<dbReference type="OrthoDB" id="430051at2759"/>
<dbReference type="InterPro" id="IPR013825">
    <property type="entry name" value="Topo_IA_cen_sub2"/>
</dbReference>
<dbReference type="InterPro" id="IPR013824">
    <property type="entry name" value="Topo_IA_cen_sub1"/>
</dbReference>
<dbReference type="Gene3D" id="3.40.50.140">
    <property type="match status" value="1"/>
</dbReference>
<dbReference type="EC" id="5.6.2.1" evidence="6"/>
<comment type="catalytic activity">
    <reaction evidence="1 6">
        <text>ATP-independent breakage of single-stranded DNA, followed by passage and rejoining.</text>
        <dbReference type="EC" id="5.6.2.1"/>
    </reaction>
</comment>
<dbReference type="SMART" id="SM00493">
    <property type="entry name" value="TOPRIM"/>
    <property type="match status" value="1"/>
</dbReference>
<comment type="caution">
    <text evidence="10">The sequence shown here is derived from an EMBL/GenBank/DDBJ whole genome shotgun (WGS) entry which is preliminary data.</text>
</comment>
<evidence type="ECO:0000313" key="10">
    <source>
        <dbReference type="EMBL" id="KAH3663915.1"/>
    </source>
</evidence>
<evidence type="ECO:0000256" key="2">
    <source>
        <dbReference type="ARBA" id="ARBA00009446"/>
    </source>
</evidence>
<dbReference type="InterPro" id="IPR006171">
    <property type="entry name" value="TOPRIM_dom"/>
</dbReference>
<dbReference type="PROSITE" id="PS00396">
    <property type="entry name" value="TOPO_IA_1"/>
    <property type="match status" value="1"/>
</dbReference>
<dbReference type="Pfam" id="PF01131">
    <property type="entry name" value="Topoisom_bac"/>
    <property type="match status" value="1"/>
</dbReference>
<reference evidence="10" key="2">
    <citation type="submission" date="2021-01" db="EMBL/GenBank/DDBJ databases">
        <authorList>
            <person name="Schikora-Tamarit M.A."/>
        </authorList>
    </citation>
    <scope>NUCLEOTIDE SEQUENCE</scope>
    <source>
        <strain evidence="10">CBS6341</strain>
    </source>
</reference>
<feature type="region of interest" description="Disordered" evidence="7">
    <location>
        <begin position="731"/>
        <end position="917"/>
    </location>
</feature>
<dbReference type="SMART" id="SM00437">
    <property type="entry name" value="TOP1Ac"/>
    <property type="match status" value="1"/>
</dbReference>
<gene>
    <name evidence="10" type="ORF">WICMUC_005854</name>
</gene>
<evidence type="ECO:0000256" key="5">
    <source>
        <dbReference type="ARBA" id="ARBA00023235"/>
    </source>
</evidence>
<dbReference type="SMART" id="SM00436">
    <property type="entry name" value="TOP1Bc"/>
    <property type="match status" value="1"/>
</dbReference>
<dbReference type="GO" id="GO:0035825">
    <property type="term" value="P:homologous recombination"/>
    <property type="evidence" value="ECO:0007669"/>
    <property type="project" value="UniProtKB-ARBA"/>
</dbReference>
<protein>
    <recommendedName>
        <fullName evidence="6">DNA topoisomerase</fullName>
        <ecNumber evidence="6">5.6.2.1</ecNumber>
    </recommendedName>
</protein>
<dbReference type="AlphaFoldDB" id="A0A9P8P263"/>
<dbReference type="GO" id="GO:0003677">
    <property type="term" value="F:DNA binding"/>
    <property type="evidence" value="ECO:0007669"/>
    <property type="project" value="UniProtKB-KW"/>
</dbReference>
<dbReference type="FunFam" id="3.40.50.140:FF:000003">
    <property type="entry name" value="DNA topoisomerase"/>
    <property type="match status" value="1"/>
</dbReference>
<dbReference type="GO" id="GO:0005634">
    <property type="term" value="C:nucleus"/>
    <property type="evidence" value="ECO:0007669"/>
    <property type="project" value="TreeGrafter"/>
</dbReference>
<comment type="function">
    <text evidence="6">Introduces a single-strand break via transesterification at a target site in duplex DNA. Releases the supercoiling and torsional tension of DNA introduced during the DNA replication and transcription by transiently cleaving and rejoining one strand of the DNA duplex. The scissile phosphodiester is attacked by the catalytic tyrosine of the enzyme, resulting in the formation of a DNA-(5'-phosphotyrosyl)-enzyme intermediate and the expulsion of a 3'-OH DNA strand.</text>
</comment>
<dbReference type="InterPro" id="IPR003601">
    <property type="entry name" value="Topo_IA_2"/>
</dbReference>
<dbReference type="FunFam" id="1.10.290.10:FF:000001">
    <property type="entry name" value="DNA topoisomerase"/>
    <property type="match status" value="1"/>
</dbReference>
<evidence type="ECO:0000256" key="7">
    <source>
        <dbReference type="SAM" id="MobiDB-lite"/>
    </source>
</evidence>
<keyword evidence="4 6" id="KW-0238">DNA-binding</keyword>
<name>A0A9P8P263_9ASCO</name>
<dbReference type="Gene3D" id="2.70.20.10">
    <property type="entry name" value="Topoisomerase I, domain 3"/>
    <property type="match status" value="1"/>
</dbReference>
<dbReference type="InterPro" id="IPR000380">
    <property type="entry name" value="Topo_IA"/>
</dbReference>
<keyword evidence="5 6" id="KW-0413">Isomerase</keyword>
<evidence type="ECO:0000256" key="3">
    <source>
        <dbReference type="ARBA" id="ARBA00023029"/>
    </source>
</evidence>
<evidence type="ECO:0000256" key="4">
    <source>
        <dbReference type="ARBA" id="ARBA00023125"/>
    </source>
</evidence>
<dbReference type="InterPro" id="IPR034144">
    <property type="entry name" value="TOPRIM_TopoIII"/>
</dbReference>
<dbReference type="GO" id="GO:0031422">
    <property type="term" value="C:RecQ family helicase-topoisomerase III complex"/>
    <property type="evidence" value="ECO:0007669"/>
    <property type="project" value="TreeGrafter"/>
</dbReference>
<dbReference type="InterPro" id="IPR023405">
    <property type="entry name" value="Topo_IA_core_domain"/>
</dbReference>
<dbReference type="GO" id="GO:0003917">
    <property type="term" value="F:DNA topoisomerase type I (single strand cut, ATP-independent) activity"/>
    <property type="evidence" value="ECO:0007669"/>
    <property type="project" value="UniProtKB-EC"/>
</dbReference>